<evidence type="ECO:0000259" key="3">
    <source>
        <dbReference type="Pfam" id="PF21787"/>
    </source>
</evidence>
<evidence type="ECO:0000313" key="6">
    <source>
        <dbReference type="EMBL" id="KAH9367742.1"/>
    </source>
</evidence>
<dbReference type="InterPro" id="IPR048367">
    <property type="entry name" value="TNP-like_RNaseH_C"/>
</dbReference>
<feature type="compositionally biased region" description="Basic and acidic residues" evidence="2">
    <location>
        <begin position="109"/>
        <end position="126"/>
    </location>
</feature>
<dbReference type="OMA" id="VKSTFFH"/>
<evidence type="ECO:0000259" key="5">
    <source>
        <dbReference type="Pfam" id="PF21789"/>
    </source>
</evidence>
<organism evidence="6 7">
    <name type="scientific">Haemaphysalis longicornis</name>
    <name type="common">Bush tick</name>
    <dbReference type="NCBI Taxonomy" id="44386"/>
    <lineage>
        <taxon>Eukaryota</taxon>
        <taxon>Metazoa</taxon>
        <taxon>Ecdysozoa</taxon>
        <taxon>Arthropoda</taxon>
        <taxon>Chelicerata</taxon>
        <taxon>Arachnida</taxon>
        <taxon>Acari</taxon>
        <taxon>Parasitiformes</taxon>
        <taxon>Ixodida</taxon>
        <taxon>Ixodoidea</taxon>
        <taxon>Ixodidae</taxon>
        <taxon>Haemaphysalinae</taxon>
        <taxon>Haemaphysalis</taxon>
    </lineage>
</organism>
<sequence length="994" mass="111292">MTQTAHSGISFCAPSNEGLRSTCDRAIPRADKSLTSKSRICHLHFHDQDIEKMYIHVIEGKSVEILCGKWSLRKNAVPKVFPNLPVYFSKPPEKRRRERSGNHDAPAQARDERRVGHCEDDSEDLHTTPDVSIVTANDMKSMQVPDRWRVTPIDSRDGELVAFFTLNSEEEAPQMEKCVVCNGKSATASAYGRPAKAFTNVSISTLESLTAFLQTVDDMQACKGVLVQRDKCISHKCQVLSSQPTRSSCRVHEKKLVRKATLKQNRFARRHKKEKNLKKKVRRAAAKKASFKKNIKDLKAQLATQKSDSVNEALSSLPAIQQVAFQTSLKQSQAKGPKGVRYTRMWLMNCLLLRIASPKAYNLMRNMKLLPLPTCSRLSQIISGVPCEYGYNEVALKTIESFFQDKPDVEKLGTLVLDEIKLRASVDFNKSTYKFDGFVDFETPSGQHSSAVPADHALVIMFIPLFQKWVQPVASFATRGAAPGLVLAKLVLESVLQLEQHGASVIAVVSDGAGNNRSMWTHVGVSGKISQPVNKIPHPSLEDGRFLYFLCDVPHIVKCVRNNLLTHTYAKAGSDLINFDHYRQLHNTEKPMQLKTVPKLTASHVNPGKLEKMNVRLATQLFSRSVAIGIRFYRENQQLGFEGTEGTENFTLRMNDLFDALNAKCPSEGIYKNSPKIKVIEDFLEMVNTTERSSAAEKTRMFASQMTIESLRVTLMSVLDIIALLHARNVLYVLTAKLNQDPLERFFGVVRGFGGDEDHPTITHFGQIFRLLCLYTPLKMATKGNCSGEADSVLVAVDESLSKTKLDALSKKEAREDKLGKCISQIEFQEPVAEDNLQHSYSRSTARQNALHYLAGYVAKKARKSTTCADCLAALVSTDNVPPAAKLTEMRSFVPGALQHPSDALTSLVDGIERVIEKKTEKKEAFGDLFWDILEELSQNTLVRVGCSVHFEELSARVLKFYLVTRMHFYTKFLHQQENASIQVKAARKRAKLI</sequence>
<accession>A0A9J6FND0</accession>
<name>A0A9J6FND0_HAELO</name>
<reference evidence="6 7" key="1">
    <citation type="journal article" date="2020" name="Cell">
        <title>Large-Scale Comparative Analyses of Tick Genomes Elucidate Their Genetic Diversity and Vector Capacities.</title>
        <authorList>
            <consortium name="Tick Genome and Microbiome Consortium (TIGMIC)"/>
            <person name="Jia N."/>
            <person name="Wang J."/>
            <person name="Shi W."/>
            <person name="Du L."/>
            <person name="Sun Y."/>
            <person name="Zhan W."/>
            <person name="Jiang J.F."/>
            <person name="Wang Q."/>
            <person name="Zhang B."/>
            <person name="Ji P."/>
            <person name="Bell-Sakyi L."/>
            <person name="Cui X.M."/>
            <person name="Yuan T.T."/>
            <person name="Jiang B.G."/>
            <person name="Yang W.F."/>
            <person name="Lam T.T."/>
            <person name="Chang Q.C."/>
            <person name="Ding S.J."/>
            <person name="Wang X.J."/>
            <person name="Zhu J.G."/>
            <person name="Ruan X.D."/>
            <person name="Zhao L."/>
            <person name="Wei J.T."/>
            <person name="Ye R.Z."/>
            <person name="Que T.C."/>
            <person name="Du C.H."/>
            <person name="Zhou Y.H."/>
            <person name="Cheng J.X."/>
            <person name="Dai P.F."/>
            <person name="Guo W.B."/>
            <person name="Han X.H."/>
            <person name="Huang E.J."/>
            <person name="Li L.F."/>
            <person name="Wei W."/>
            <person name="Gao Y.C."/>
            <person name="Liu J.Z."/>
            <person name="Shao H.Z."/>
            <person name="Wang X."/>
            <person name="Wang C.C."/>
            <person name="Yang T.C."/>
            <person name="Huo Q.B."/>
            <person name="Li W."/>
            <person name="Chen H.Y."/>
            <person name="Chen S.E."/>
            <person name="Zhou L.G."/>
            <person name="Ni X.B."/>
            <person name="Tian J.H."/>
            <person name="Sheng Y."/>
            <person name="Liu T."/>
            <person name="Pan Y.S."/>
            <person name="Xia L.Y."/>
            <person name="Li J."/>
            <person name="Zhao F."/>
            <person name="Cao W.C."/>
        </authorList>
    </citation>
    <scope>NUCLEOTIDE SEQUENCE [LARGE SCALE GENOMIC DNA]</scope>
    <source>
        <strain evidence="6">HaeL-2018</strain>
    </source>
</reference>
<dbReference type="Proteomes" id="UP000821853">
    <property type="component" value="Chromosome 2"/>
</dbReference>
<evidence type="ECO:0008006" key="8">
    <source>
        <dbReference type="Google" id="ProtNLM"/>
    </source>
</evidence>
<feature type="domain" description="Transposable element P transposase-like GTP-binding insertion" evidence="4">
    <location>
        <begin position="555"/>
        <end position="668"/>
    </location>
</feature>
<keyword evidence="1" id="KW-0175">Coiled coil</keyword>
<dbReference type="InterPro" id="IPR048365">
    <property type="entry name" value="TNP-like_RNaseH_N"/>
</dbReference>
<dbReference type="OrthoDB" id="7698710at2759"/>
<comment type="caution">
    <text evidence="6">The sequence shown here is derived from an EMBL/GenBank/DDBJ whole genome shotgun (WGS) entry which is preliminary data.</text>
</comment>
<feature type="coiled-coil region" evidence="1">
    <location>
        <begin position="274"/>
        <end position="308"/>
    </location>
</feature>
<dbReference type="AlphaFoldDB" id="A0A9J6FND0"/>
<protein>
    <recommendedName>
        <fullName evidence="8">Transposable element</fullName>
    </recommendedName>
</protein>
<dbReference type="Pfam" id="PF21789">
    <property type="entry name" value="TNP-like_RNaseH_C"/>
    <property type="match status" value="1"/>
</dbReference>
<evidence type="ECO:0000256" key="1">
    <source>
        <dbReference type="SAM" id="Coils"/>
    </source>
</evidence>
<dbReference type="PANTHER" id="PTHR47577:SF2">
    <property type="entry name" value="THAP DOMAIN CONTAINING 9"/>
    <property type="match status" value="1"/>
</dbReference>
<gene>
    <name evidence="6" type="ORF">HPB48_009832</name>
</gene>
<dbReference type="EMBL" id="JABSTR010000004">
    <property type="protein sequence ID" value="KAH9367742.1"/>
    <property type="molecule type" value="Genomic_DNA"/>
</dbReference>
<dbReference type="Pfam" id="PF21788">
    <property type="entry name" value="TNP-like_GBD"/>
    <property type="match status" value="1"/>
</dbReference>
<proteinExistence type="predicted"/>
<dbReference type="VEuPathDB" id="VectorBase:HLOH_042310"/>
<dbReference type="Pfam" id="PF21787">
    <property type="entry name" value="TNP-like_RNaseH_N"/>
    <property type="match status" value="1"/>
</dbReference>
<evidence type="ECO:0000313" key="7">
    <source>
        <dbReference type="Proteomes" id="UP000821853"/>
    </source>
</evidence>
<feature type="domain" description="Transposable element P transposase-like RNase H C-terminal" evidence="5">
    <location>
        <begin position="737"/>
        <end position="770"/>
    </location>
</feature>
<keyword evidence="7" id="KW-1185">Reference proteome</keyword>
<feature type="region of interest" description="Disordered" evidence="2">
    <location>
        <begin position="88"/>
        <end position="126"/>
    </location>
</feature>
<evidence type="ECO:0000259" key="4">
    <source>
        <dbReference type="Pfam" id="PF21788"/>
    </source>
</evidence>
<dbReference type="PANTHER" id="PTHR47577">
    <property type="entry name" value="THAP DOMAIN-CONTAINING PROTEIN 6"/>
    <property type="match status" value="1"/>
</dbReference>
<dbReference type="InterPro" id="IPR048366">
    <property type="entry name" value="TNP-like_GBD"/>
</dbReference>
<evidence type="ECO:0000256" key="2">
    <source>
        <dbReference type="SAM" id="MobiDB-lite"/>
    </source>
</evidence>
<feature type="domain" description="Transposable element P transposase-like RNase H" evidence="3">
    <location>
        <begin position="387"/>
        <end position="524"/>
    </location>
</feature>